<protein>
    <recommendedName>
        <fullName evidence="2">GH18 domain-containing protein</fullName>
    </recommendedName>
</protein>
<dbReference type="InterPro" id="IPR029070">
    <property type="entry name" value="Chitinase_insertion_sf"/>
</dbReference>
<dbReference type="Proteomes" id="UP000008281">
    <property type="component" value="Unassembled WGS sequence"/>
</dbReference>
<dbReference type="STRING" id="31234.E3LH22"/>
<evidence type="ECO:0000313" key="3">
    <source>
        <dbReference type="EMBL" id="EFO85898.1"/>
    </source>
</evidence>
<evidence type="ECO:0000256" key="1">
    <source>
        <dbReference type="SAM" id="Phobius"/>
    </source>
</evidence>
<evidence type="ECO:0000313" key="4">
    <source>
        <dbReference type="Proteomes" id="UP000008281"/>
    </source>
</evidence>
<accession>E3LH22</accession>
<organism evidence="4">
    <name type="scientific">Caenorhabditis remanei</name>
    <name type="common">Caenorhabditis vulgaris</name>
    <dbReference type="NCBI Taxonomy" id="31234"/>
    <lineage>
        <taxon>Eukaryota</taxon>
        <taxon>Metazoa</taxon>
        <taxon>Ecdysozoa</taxon>
        <taxon>Nematoda</taxon>
        <taxon>Chromadorea</taxon>
        <taxon>Rhabditida</taxon>
        <taxon>Rhabditina</taxon>
        <taxon>Rhabditomorpha</taxon>
        <taxon>Rhabditoidea</taxon>
        <taxon>Rhabditidae</taxon>
        <taxon>Peloderinae</taxon>
        <taxon>Caenorhabditis</taxon>
    </lineage>
</organism>
<gene>
    <name evidence="3" type="ORF">CRE_01660</name>
</gene>
<dbReference type="PROSITE" id="PS51910">
    <property type="entry name" value="GH18_2"/>
    <property type="match status" value="1"/>
</dbReference>
<dbReference type="InParanoid" id="E3LH22"/>
<dbReference type="PANTHER" id="PTHR46073">
    <property type="entry name" value="CHITINASE"/>
    <property type="match status" value="1"/>
</dbReference>
<feature type="transmembrane region" description="Helical" evidence="1">
    <location>
        <begin position="47"/>
        <end position="70"/>
    </location>
</feature>
<dbReference type="SUPFAM" id="SSF51445">
    <property type="entry name" value="(Trans)glycosidases"/>
    <property type="match status" value="1"/>
</dbReference>
<keyword evidence="1" id="KW-1133">Transmembrane helix</keyword>
<keyword evidence="1" id="KW-0472">Membrane</keyword>
<keyword evidence="1" id="KW-0812">Transmembrane</keyword>
<dbReference type="GO" id="GO:0005975">
    <property type="term" value="P:carbohydrate metabolic process"/>
    <property type="evidence" value="ECO:0007669"/>
    <property type="project" value="InterPro"/>
</dbReference>
<dbReference type="EMBL" id="DS268408">
    <property type="protein sequence ID" value="EFO85898.1"/>
    <property type="molecule type" value="Genomic_DNA"/>
</dbReference>
<dbReference type="InterPro" id="IPR011583">
    <property type="entry name" value="Chitinase_II/V-like_cat"/>
</dbReference>
<evidence type="ECO:0000259" key="2">
    <source>
        <dbReference type="PROSITE" id="PS51910"/>
    </source>
</evidence>
<dbReference type="GO" id="GO:0008061">
    <property type="term" value="F:chitin binding"/>
    <property type="evidence" value="ECO:0007669"/>
    <property type="project" value="InterPro"/>
</dbReference>
<sequence length="451" mass="51670">MSTRENQLDEPLLPFRTRQLNQVRNLFSFSSSNDPLDRAGCCKATTVILIVLFVCGVLALGLSAIVWKVYDDFDGDKNHTTTTTPVSPVCNKRIVGFFSNHQTKDITKIQLEKLTHAVFSYMLLFPNGTIQFKNDKARQRFSGLKNKARNTTLNVKLLISIGGPDNFEHFSEVIMDPKKQRTLTESIISFLKEQQTNGVDIFWKWPKETDKFQFTEFLKNLKETMKEEGNQYTLSITAPAAGIEHWTSGFDVDEIVEVVDFINVLTMDYYGPWLNEYGTPTGPIAPLYSGVGDRKNFNVDYTMHYYSCETKQPEKFNIVIPFFGRLWKNVKGAVEQGKEAFRDVHLKDNTTEGDPYMSRWTVEHEGWKITPSTWDEDSKSSYIYDADAKTYLTFENERSLTAKMNFVKEKNLGGVWIWAVDMDDVKNSLLNTITSDGMCSDSTEDSFKYNC</sequence>
<dbReference type="SMART" id="SM00636">
    <property type="entry name" value="Glyco_18"/>
    <property type="match status" value="1"/>
</dbReference>
<proteinExistence type="predicted"/>
<dbReference type="PANTHER" id="PTHR46073:SF7">
    <property type="entry name" value="GH18 DOMAIN-CONTAINING PROTEIN"/>
    <property type="match status" value="1"/>
</dbReference>
<dbReference type="FunCoup" id="E3LH22">
    <property type="interactions" value="6"/>
</dbReference>
<dbReference type="AlphaFoldDB" id="E3LH22"/>
<feature type="domain" description="GH18" evidence="2">
    <location>
        <begin position="92"/>
        <end position="440"/>
    </location>
</feature>
<dbReference type="Gene3D" id="3.20.20.80">
    <property type="entry name" value="Glycosidases"/>
    <property type="match status" value="2"/>
</dbReference>
<dbReference type="OrthoDB" id="76388at2759"/>
<dbReference type="Gene3D" id="3.10.50.10">
    <property type="match status" value="1"/>
</dbReference>
<reference evidence="3" key="1">
    <citation type="submission" date="2007-07" db="EMBL/GenBank/DDBJ databases">
        <title>PCAP assembly of the Caenorhabditis remanei genome.</title>
        <authorList>
            <consortium name="The Caenorhabditis remanei Sequencing Consortium"/>
            <person name="Wilson R.K."/>
        </authorList>
    </citation>
    <scope>NUCLEOTIDE SEQUENCE [LARGE SCALE GENOMIC DNA]</scope>
    <source>
        <strain evidence="3">PB4641</strain>
    </source>
</reference>
<dbReference type="Pfam" id="PF00704">
    <property type="entry name" value="Glyco_hydro_18"/>
    <property type="match status" value="1"/>
</dbReference>
<dbReference type="eggNOG" id="KOG2806">
    <property type="taxonomic scope" value="Eukaryota"/>
</dbReference>
<name>E3LH22_CAERE</name>
<dbReference type="InterPro" id="IPR017853">
    <property type="entry name" value="GH"/>
</dbReference>
<dbReference type="InterPro" id="IPR001223">
    <property type="entry name" value="Glyco_hydro18_cat"/>
</dbReference>
<dbReference type="OMA" id="AYVTDWS"/>
<keyword evidence="4" id="KW-1185">Reference proteome</keyword>
<dbReference type="HOGENOM" id="CLU_002833_0_0_1"/>